<sequence>MNAQLGKTIAMLAACLLTGSQALAQSTENAAADGWRFQFTPYVWMTGLDGHIRPFKGAPTAHVNKSFSDVLDDLDMAAFINGTARKGRYILQGDFSHASTSDKAALPLGQSAHSKVRQTSLTLTGGHNWMPSPQSSVDLMAGLRLWQIKAEVQVPGLISARSNTSFVDPIVAARWRYDLAPRWSTLLYADMGGLSLGSKFTWQIHGSVNYQVKDNIHLSLGYRHLSVDYREDGKRLDFSQSGPIIGATFRF</sequence>
<dbReference type="SUPFAM" id="SSF56925">
    <property type="entry name" value="OMPA-like"/>
    <property type="match status" value="1"/>
</dbReference>
<feature type="signal peptide" evidence="2">
    <location>
        <begin position="1"/>
        <end position="24"/>
    </location>
</feature>
<reference evidence="3 4" key="1">
    <citation type="submission" date="2023-05" db="EMBL/GenBank/DDBJ databases">
        <authorList>
            <person name="Yin Y."/>
            <person name="Lu Z."/>
        </authorList>
    </citation>
    <scope>NUCLEOTIDE SEQUENCE [LARGE SCALE GENOMIC DNA]</scope>
    <source>
        <strain evidence="3 4">ZM22</strain>
    </source>
</reference>
<name>A0ABY8T0P1_9BURK</name>
<keyword evidence="2" id="KW-0732">Signal</keyword>
<protein>
    <recommendedName>
        <fullName evidence="5">Outer membrane protein beta-barrel domain-containing protein</fullName>
    </recommendedName>
</protein>
<feature type="chain" id="PRO_5047155907" description="Outer membrane protein beta-barrel domain-containing protein" evidence="2">
    <location>
        <begin position="25"/>
        <end position="251"/>
    </location>
</feature>
<dbReference type="RefSeq" id="WP_283488236.1">
    <property type="nucleotide sequence ID" value="NZ_CP125947.1"/>
</dbReference>
<dbReference type="Proteomes" id="UP001240697">
    <property type="component" value="Chromosome"/>
</dbReference>
<accession>A0ABY8T0P1</accession>
<keyword evidence="4" id="KW-1185">Reference proteome</keyword>
<gene>
    <name evidence="3" type="ORF">QMY55_08755</name>
</gene>
<evidence type="ECO:0000256" key="1">
    <source>
        <dbReference type="ARBA" id="ARBA00004442"/>
    </source>
</evidence>
<comment type="subcellular location">
    <subcellularLocation>
        <location evidence="1">Cell outer membrane</location>
    </subcellularLocation>
</comment>
<dbReference type="InterPro" id="IPR011250">
    <property type="entry name" value="OMP/PagP_B-barrel"/>
</dbReference>
<dbReference type="Gene3D" id="2.40.160.20">
    <property type="match status" value="1"/>
</dbReference>
<evidence type="ECO:0000313" key="4">
    <source>
        <dbReference type="Proteomes" id="UP001240697"/>
    </source>
</evidence>
<evidence type="ECO:0000313" key="3">
    <source>
        <dbReference type="EMBL" id="WHS67191.1"/>
    </source>
</evidence>
<evidence type="ECO:0008006" key="5">
    <source>
        <dbReference type="Google" id="ProtNLM"/>
    </source>
</evidence>
<dbReference type="EMBL" id="CP125947">
    <property type="protein sequence ID" value="WHS67191.1"/>
    <property type="molecule type" value="Genomic_DNA"/>
</dbReference>
<organism evidence="3 4">
    <name type="scientific">Comamonas resistens</name>
    <dbReference type="NCBI Taxonomy" id="3046670"/>
    <lineage>
        <taxon>Bacteria</taxon>
        <taxon>Pseudomonadati</taxon>
        <taxon>Pseudomonadota</taxon>
        <taxon>Betaproteobacteria</taxon>
        <taxon>Burkholderiales</taxon>
        <taxon>Comamonadaceae</taxon>
        <taxon>Comamonas</taxon>
    </lineage>
</organism>
<evidence type="ECO:0000256" key="2">
    <source>
        <dbReference type="SAM" id="SignalP"/>
    </source>
</evidence>
<proteinExistence type="predicted"/>